<dbReference type="Gene3D" id="3.30.1540.10">
    <property type="entry name" value="formyl-coa transferase, domain 3"/>
    <property type="match status" value="1"/>
</dbReference>
<evidence type="ECO:0000313" key="3">
    <source>
        <dbReference type="Proteomes" id="UP000199002"/>
    </source>
</evidence>
<evidence type="ECO:0000256" key="1">
    <source>
        <dbReference type="ARBA" id="ARBA00022679"/>
    </source>
</evidence>
<dbReference type="PANTHER" id="PTHR48207:SF3">
    <property type="entry name" value="SUCCINATE--HYDROXYMETHYLGLUTARATE COA-TRANSFERASE"/>
    <property type="match status" value="1"/>
</dbReference>
<protein>
    <submittedName>
        <fullName evidence="2">Crotonobetainyl-CoA:carnitine CoA-transferase CaiB</fullName>
    </submittedName>
</protein>
<evidence type="ECO:0000313" key="2">
    <source>
        <dbReference type="EMBL" id="SDZ89300.1"/>
    </source>
</evidence>
<reference evidence="3" key="1">
    <citation type="submission" date="2016-10" db="EMBL/GenBank/DDBJ databases">
        <authorList>
            <person name="Varghese N."/>
            <person name="Submissions S."/>
        </authorList>
    </citation>
    <scope>NUCLEOTIDE SEQUENCE [LARGE SCALE GENOMIC DNA]</scope>
    <source>
        <strain evidence="3">DSM 25157</strain>
    </source>
</reference>
<dbReference type="Proteomes" id="UP000199002">
    <property type="component" value="Unassembled WGS sequence"/>
</dbReference>
<organism evidence="2 3">
    <name type="scientific">Acidovorax soli</name>
    <dbReference type="NCBI Taxonomy" id="592050"/>
    <lineage>
        <taxon>Bacteria</taxon>
        <taxon>Pseudomonadati</taxon>
        <taxon>Pseudomonadota</taxon>
        <taxon>Betaproteobacteria</taxon>
        <taxon>Burkholderiales</taxon>
        <taxon>Comamonadaceae</taxon>
        <taxon>Acidovorax</taxon>
    </lineage>
</organism>
<dbReference type="SUPFAM" id="SSF89796">
    <property type="entry name" value="CoA-transferase family III (CaiB/BaiF)"/>
    <property type="match status" value="1"/>
</dbReference>
<name>A0A1H3WQS9_9BURK</name>
<dbReference type="InterPro" id="IPR023606">
    <property type="entry name" value="CoA-Trfase_III_dom_1_sf"/>
</dbReference>
<dbReference type="Pfam" id="PF02515">
    <property type="entry name" value="CoA_transf_3"/>
    <property type="match status" value="1"/>
</dbReference>
<keyword evidence="1 2" id="KW-0808">Transferase</keyword>
<dbReference type="InterPro" id="IPR003673">
    <property type="entry name" value="CoA-Trfase_fam_III"/>
</dbReference>
<dbReference type="EMBL" id="FNQJ01000003">
    <property type="protein sequence ID" value="SDZ89300.1"/>
    <property type="molecule type" value="Genomic_DNA"/>
</dbReference>
<dbReference type="InterPro" id="IPR044855">
    <property type="entry name" value="CoA-Trfase_III_dom3_sf"/>
</dbReference>
<dbReference type="InterPro" id="IPR050483">
    <property type="entry name" value="CoA-transferase_III_domain"/>
</dbReference>
<dbReference type="AlphaFoldDB" id="A0A1H3WQS9"/>
<gene>
    <name evidence="2" type="ORF">SAMN05421875_10310</name>
</gene>
<dbReference type="PANTHER" id="PTHR48207">
    <property type="entry name" value="SUCCINATE--HYDROXYMETHYLGLUTARATE COA-TRANSFERASE"/>
    <property type="match status" value="1"/>
</dbReference>
<proteinExistence type="predicted"/>
<dbReference type="Gene3D" id="3.40.50.10540">
    <property type="entry name" value="Crotonobetainyl-coa:carnitine coa-transferase, domain 1"/>
    <property type="match status" value="1"/>
</dbReference>
<dbReference type="GO" id="GO:0008410">
    <property type="term" value="F:CoA-transferase activity"/>
    <property type="evidence" value="ECO:0007669"/>
    <property type="project" value="TreeGrafter"/>
</dbReference>
<sequence length="408" mass="44082">MNALNMNDTQPAPSPRLPLEGLRVVEFTHMVMGPTCGMVLADLGAEVIKVEPVEGDRTRHLLGAGAGFFPMFNRNKKSIALDLRSPEGLEAARRLAASSDVVAQNFKPGVMTKYGLDYAALSQLNPRLIYVNHTGFLPGPYEHRTALDEVVQMMGGLAYMTGRPGDPLRAGTSVNDIMGGMFGAIGAMAALMQRGITGRGQEVDSALFENNVFLVGQHMMQYAVTGQPAAPMPDRISSWALYDVFSVKDDEQIFLAAVSDAQWVTFCDAMGFADLKADPLLATNNDRVRARLTLMPALRQRLAGHSAAELAAIFEKNGLPFAPILRPEQLFDDPHLQATGGLADITLPDGERAGQTARTTLFPLRMDGQRLGVRLQPPVLGQHTAELMEQLGYTPDQVQALQAQGAVA</sequence>
<dbReference type="STRING" id="592050.SAMN05421875_10310"/>
<keyword evidence="3" id="KW-1185">Reference proteome</keyword>
<accession>A0A1H3WQS9</accession>